<dbReference type="KEGG" id="pti:PHATRDRAFT_48149"/>
<sequence length="380" mass="41213">MHSYRAPPSVGVATTVSTHAVSRSAELLSCAKTAVKIARKSLASGNPTASWSEHYSVSHLRLYPVEEQQSGPQHESLEDGLSLLRTMEGELKQLEALVRRRGHTNDPTEEITLSVRRLEADTSELLQLINVMIPPTARGQRQKHWQMLQKWFQTLATHQGNRLKEILKTRGKVVADQAQRRKQFQPKTATNKAFDQWDSNPLFNLPATRVSRQPPAQGTASAPATGTNGGLTHSGPQAGQVAQSNGTANSDAAISVANPNSVQPRGTTNGYSYYHRTSSAPGSGFQSMGYGGSAGNAAAYAGGYGGGTGTGMRQRRVQGDTNGSQANSNTASVDPQQTLQLRQQERQTQHRVNEARQAERSLAELGTLFGKMSQIWLLYI</sequence>
<dbReference type="PaxDb" id="2850-Phatr48149"/>
<protein>
    <submittedName>
        <fullName evidence="2">Uncharacterized protein</fullName>
    </submittedName>
</protein>
<name>B7G657_PHATC</name>
<dbReference type="GeneID" id="7203297"/>
<reference evidence="2 3" key="1">
    <citation type="journal article" date="2008" name="Nature">
        <title>The Phaeodactylum genome reveals the evolutionary history of diatom genomes.</title>
        <authorList>
            <person name="Bowler C."/>
            <person name="Allen A.E."/>
            <person name="Badger J.H."/>
            <person name="Grimwood J."/>
            <person name="Jabbari K."/>
            <person name="Kuo A."/>
            <person name="Maheswari U."/>
            <person name="Martens C."/>
            <person name="Maumus F."/>
            <person name="Otillar R.P."/>
            <person name="Rayko E."/>
            <person name="Salamov A."/>
            <person name="Vandepoele K."/>
            <person name="Beszteri B."/>
            <person name="Gruber A."/>
            <person name="Heijde M."/>
            <person name="Katinka M."/>
            <person name="Mock T."/>
            <person name="Valentin K."/>
            <person name="Verret F."/>
            <person name="Berges J.A."/>
            <person name="Brownlee C."/>
            <person name="Cadoret J.P."/>
            <person name="Chiovitti A."/>
            <person name="Choi C.J."/>
            <person name="Coesel S."/>
            <person name="De Martino A."/>
            <person name="Detter J.C."/>
            <person name="Durkin C."/>
            <person name="Falciatore A."/>
            <person name="Fournet J."/>
            <person name="Haruta M."/>
            <person name="Huysman M.J."/>
            <person name="Jenkins B.D."/>
            <person name="Jiroutova K."/>
            <person name="Jorgensen R.E."/>
            <person name="Joubert Y."/>
            <person name="Kaplan A."/>
            <person name="Kroger N."/>
            <person name="Kroth P.G."/>
            <person name="La Roche J."/>
            <person name="Lindquist E."/>
            <person name="Lommer M."/>
            <person name="Martin-Jezequel V."/>
            <person name="Lopez P.J."/>
            <person name="Lucas S."/>
            <person name="Mangogna M."/>
            <person name="McGinnis K."/>
            <person name="Medlin L.K."/>
            <person name="Montsant A."/>
            <person name="Oudot-Le Secq M.P."/>
            <person name="Napoli C."/>
            <person name="Obornik M."/>
            <person name="Parker M.S."/>
            <person name="Petit J.L."/>
            <person name="Porcel B.M."/>
            <person name="Poulsen N."/>
            <person name="Robison M."/>
            <person name="Rychlewski L."/>
            <person name="Rynearson T.A."/>
            <person name="Schmutz J."/>
            <person name="Shapiro H."/>
            <person name="Siaut M."/>
            <person name="Stanley M."/>
            <person name="Sussman M.R."/>
            <person name="Taylor A.R."/>
            <person name="Vardi A."/>
            <person name="von Dassow P."/>
            <person name="Vyverman W."/>
            <person name="Willis A."/>
            <person name="Wyrwicz L.S."/>
            <person name="Rokhsar D.S."/>
            <person name="Weissenbach J."/>
            <person name="Armbrust E.V."/>
            <person name="Green B.R."/>
            <person name="Van de Peer Y."/>
            <person name="Grigoriev I.V."/>
        </authorList>
    </citation>
    <scope>NUCLEOTIDE SEQUENCE [LARGE SCALE GENOMIC DNA]</scope>
    <source>
        <strain evidence="2 3">CCAP 1055/1</strain>
    </source>
</reference>
<organism evidence="2 3">
    <name type="scientific">Phaeodactylum tricornutum (strain CCAP 1055/1)</name>
    <dbReference type="NCBI Taxonomy" id="556484"/>
    <lineage>
        <taxon>Eukaryota</taxon>
        <taxon>Sar</taxon>
        <taxon>Stramenopiles</taxon>
        <taxon>Ochrophyta</taxon>
        <taxon>Bacillariophyta</taxon>
        <taxon>Bacillariophyceae</taxon>
        <taxon>Bacillariophycidae</taxon>
        <taxon>Naviculales</taxon>
        <taxon>Phaeodactylaceae</taxon>
        <taxon>Phaeodactylum</taxon>
    </lineage>
</organism>
<dbReference type="Proteomes" id="UP000000759">
    <property type="component" value="Chromosome 16"/>
</dbReference>
<dbReference type="EMBL" id="CM000618">
    <property type="protein sequence ID" value="EEC45804.1"/>
    <property type="molecule type" value="Genomic_DNA"/>
</dbReference>
<accession>B7G657</accession>
<evidence type="ECO:0000313" key="3">
    <source>
        <dbReference type="Proteomes" id="UP000000759"/>
    </source>
</evidence>
<feature type="compositionally biased region" description="Polar residues" evidence="1">
    <location>
        <begin position="210"/>
        <end position="249"/>
    </location>
</feature>
<feature type="compositionally biased region" description="Polar residues" evidence="1">
    <location>
        <begin position="319"/>
        <end position="335"/>
    </location>
</feature>
<evidence type="ECO:0000313" key="2">
    <source>
        <dbReference type="EMBL" id="EEC45804.1"/>
    </source>
</evidence>
<dbReference type="OrthoDB" id="421009at2759"/>
<dbReference type="AlphaFoldDB" id="B7G657"/>
<dbReference type="RefSeq" id="XP_002182517.1">
    <property type="nucleotide sequence ID" value="XM_002182481.1"/>
</dbReference>
<gene>
    <name evidence="2" type="ORF">PHATRDRAFT_48149</name>
</gene>
<reference evidence="3" key="2">
    <citation type="submission" date="2008-08" db="EMBL/GenBank/DDBJ databases">
        <authorList>
            <consortium name="Diatom Consortium"/>
            <person name="Grigoriev I."/>
            <person name="Grimwood J."/>
            <person name="Kuo A."/>
            <person name="Otillar R.P."/>
            <person name="Salamov A."/>
            <person name="Detter J.C."/>
            <person name="Lindquist E."/>
            <person name="Shapiro H."/>
            <person name="Lucas S."/>
            <person name="Glavina del Rio T."/>
            <person name="Pitluck S."/>
            <person name="Rokhsar D."/>
            <person name="Bowler C."/>
        </authorList>
    </citation>
    <scope>GENOME REANNOTATION</scope>
    <source>
        <strain evidence="3">CCAP 1055/1</strain>
    </source>
</reference>
<dbReference type="InParanoid" id="B7G657"/>
<proteinExistence type="predicted"/>
<feature type="region of interest" description="Disordered" evidence="1">
    <location>
        <begin position="311"/>
        <end position="337"/>
    </location>
</feature>
<keyword evidence="3" id="KW-1185">Reference proteome</keyword>
<evidence type="ECO:0000256" key="1">
    <source>
        <dbReference type="SAM" id="MobiDB-lite"/>
    </source>
</evidence>
<dbReference type="STRING" id="556484.B7G657"/>
<feature type="compositionally biased region" description="Polar residues" evidence="1">
    <location>
        <begin position="185"/>
        <end position="202"/>
    </location>
</feature>
<dbReference type="eggNOG" id="KOG0812">
    <property type="taxonomic scope" value="Eukaryota"/>
</dbReference>
<dbReference type="HOGENOM" id="CLU_584587_0_0_1"/>
<feature type="region of interest" description="Disordered" evidence="1">
    <location>
        <begin position="174"/>
        <end position="249"/>
    </location>
</feature>